<evidence type="ECO:0000313" key="3">
    <source>
        <dbReference type="EMBL" id="KAL3426361.1"/>
    </source>
</evidence>
<feature type="compositionally biased region" description="Polar residues" evidence="1">
    <location>
        <begin position="63"/>
        <end position="72"/>
    </location>
</feature>
<dbReference type="InterPro" id="IPR027485">
    <property type="entry name" value="AMMECR1_N"/>
</dbReference>
<dbReference type="Pfam" id="PF01871">
    <property type="entry name" value="AMMECR1"/>
    <property type="match status" value="1"/>
</dbReference>
<organism evidence="3 4">
    <name type="scientific">Phlyctema vagabunda</name>
    <dbReference type="NCBI Taxonomy" id="108571"/>
    <lineage>
        <taxon>Eukaryota</taxon>
        <taxon>Fungi</taxon>
        <taxon>Dikarya</taxon>
        <taxon>Ascomycota</taxon>
        <taxon>Pezizomycotina</taxon>
        <taxon>Leotiomycetes</taxon>
        <taxon>Helotiales</taxon>
        <taxon>Dermateaceae</taxon>
        <taxon>Phlyctema</taxon>
    </lineage>
</organism>
<sequence>MATVEHCLYCFETLSANLEKRTPMSLFQVQSSWADYPKGLEDESEVEGGDGGEEEEEEQELSARNTSTNTDASPRAAMRHPALSQLSSSSTPSSNSSLSLAPSTEATTPASSTSSFTPIGIGRKTSQRNSSITESPLFVTWNTISAHSAFRNLRGCIGTFEAQPLAAGIASYALTSALEDTRFSPITAGELASLEVSVTLLTDFEPARDAMDWELGVHGLRISFYYRNRRYGACYLPDVAPEQGWSKEETIVSLMRKAGWIGKKDRWNEVGDLKVVRFQGKAESLDFTEYKAWKEWVEKSKK</sequence>
<dbReference type="Gene3D" id="3.30.700.20">
    <property type="entry name" value="Hypothetical protein ph0010, domain 1"/>
    <property type="match status" value="1"/>
</dbReference>
<feature type="region of interest" description="Disordered" evidence="1">
    <location>
        <begin position="37"/>
        <end position="128"/>
    </location>
</feature>
<name>A0ABR4PSP2_9HELO</name>
<dbReference type="NCBIfam" id="TIGR00296">
    <property type="entry name" value="TIGR00296 family protein"/>
    <property type="match status" value="1"/>
</dbReference>
<dbReference type="PANTHER" id="PTHR13016">
    <property type="entry name" value="AMMECR1 HOMOLOG"/>
    <property type="match status" value="1"/>
</dbReference>
<accession>A0ABR4PSP2</accession>
<proteinExistence type="predicted"/>
<keyword evidence="4" id="KW-1185">Reference proteome</keyword>
<dbReference type="InterPro" id="IPR023473">
    <property type="entry name" value="AMMECR1"/>
</dbReference>
<evidence type="ECO:0000259" key="2">
    <source>
        <dbReference type="PROSITE" id="PS51112"/>
    </source>
</evidence>
<dbReference type="SUPFAM" id="SSF143447">
    <property type="entry name" value="AMMECR1-like"/>
    <property type="match status" value="1"/>
</dbReference>
<feature type="compositionally biased region" description="Low complexity" evidence="1">
    <location>
        <begin position="82"/>
        <end position="118"/>
    </location>
</feature>
<gene>
    <name evidence="3" type="ORF">PVAG01_03152</name>
</gene>
<dbReference type="PANTHER" id="PTHR13016:SF0">
    <property type="entry name" value="AMME SYNDROME CANDIDATE GENE 1 PROTEIN"/>
    <property type="match status" value="1"/>
</dbReference>
<dbReference type="EMBL" id="JBFCZG010000002">
    <property type="protein sequence ID" value="KAL3426361.1"/>
    <property type="molecule type" value="Genomic_DNA"/>
</dbReference>
<reference evidence="3 4" key="1">
    <citation type="submission" date="2024-06" db="EMBL/GenBank/DDBJ databases">
        <title>Complete genome of Phlyctema vagabunda strain 19-DSS-EL-015.</title>
        <authorList>
            <person name="Fiorenzani C."/>
        </authorList>
    </citation>
    <scope>NUCLEOTIDE SEQUENCE [LARGE SCALE GENOMIC DNA]</scope>
    <source>
        <strain evidence="3 4">19-DSS-EL-015</strain>
    </source>
</reference>
<protein>
    <recommendedName>
        <fullName evidence="2">AMMECR1 domain-containing protein</fullName>
    </recommendedName>
</protein>
<comment type="caution">
    <text evidence="3">The sequence shown here is derived from an EMBL/GenBank/DDBJ whole genome shotgun (WGS) entry which is preliminary data.</text>
</comment>
<dbReference type="InterPro" id="IPR002733">
    <property type="entry name" value="AMMECR1_domain"/>
</dbReference>
<evidence type="ECO:0000256" key="1">
    <source>
        <dbReference type="SAM" id="MobiDB-lite"/>
    </source>
</evidence>
<evidence type="ECO:0000313" key="4">
    <source>
        <dbReference type="Proteomes" id="UP001629113"/>
    </source>
</evidence>
<feature type="domain" description="AMMECR1" evidence="2">
    <location>
        <begin position="95"/>
        <end position="294"/>
    </location>
</feature>
<dbReference type="Proteomes" id="UP001629113">
    <property type="component" value="Unassembled WGS sequence"/>
</dbReference>
<feature type="compositionally biased region" description="Acidic residues" evidence="1">
    <location>
        <begin position="42"/>
        <end position="60"/>
    </location>
</feature>
<dbReference type="PROSITE" id="PS51112">
    <property type="entry name" value="AMMECR1"/>
    <property type="match status" value="1"/>
</dbReference>
<dbReference type="InterPro" id="IPR036071">
    <property type="entry name" value="AMMECR1_dom_sf"/>
</dbReference>